<accession>A0AAD7Z5X9</accession>
<reference evidence="1" key="1">
    <citation type="journal article" date="2023" name="IScience">
        <title>Live-bearing cockroach genome reveals convergent evolutionary mechanisms linked to viviparity in insects and beyond.</title>
        <authorList>
            <person name="Fouks B."/>
            <person name="Harrison M.C."/>
            <person name="Mikhailova A.A."/>
            <person name="Marchal E."/>
            <person name="English S."/>
            <person name="Carruthers M."/>
            <person name="Jennings E.C."/>
            <person name="Chiamaka E.L."/>
            <person name="Frigard R.A."/>
            <person name="Pippel M."/>
            <person name="Attardo G.M."/>
            <person name="Benoit J.B."/>
            <person name="Bornberg-Bauer E."/>
            <person name="Tobe S.S."/>
        </authorList>
    </citation>
    <scope>NUCLEOTIDE SEQUENCE</scope>
    <source>
        <strain evidence="1">Stay&amp;Tobe</strain>
    </source>
</reference>
<comment type="caution">
    <text evidence="1">The sequence shown here is derived from an EMBL/GenBank/DDBJ whole genome shotgun (WGS) entry which is preliminary data.</text>
</comment>
<reference evidence="1" key="2">
    <citation type="submission" date="2023-05" db="EMBL/GenBank/DDBJ databases">
        <authorList>
            <person name="Fouks B."/>
        </authorList>
    </citation>
    <scope>NUCLEOTIDE SEQUENCE</scope>
    <source>
        <strain evidence="1">Stay&amp;Tobe</strain>
        <tissue evidence="1">Testes</tissue>
    </source>
</reference>
<protein>
    <submittedName>
        <fullName evidence="1">Uncharacterized protein</fullName>
    </submittedName>
</protein>
<feature type="non-terminal residue" evidence="1">
    <location>
        <position position="1"/>
    </location>
</feature>
<evidence type="ECO:0000313" key="1">
    <source>
        <dbReference type="EMBL" id="KAJ9574503.1"/>
    </source>
</evidence>
<evidence type="ECO:0000313" key="2">
    <source>
        <dbReference type="Proteomes" id="UP001233999"/>
    </source>
</evidence>
<organism evidence="1 2">
    <name type="scientific">Diploptera punctata</name>
    <name type="common">Pacific beetle cockroach</name>
    <dbReference type="NCBI Taxonomy" id="6984"/>
    <lineage>
        <taxon>Eukaryota</taxon>
        <taxon>Metazoa</taxon>
        <taxon>Ecdysozoa</taxon>
        <taxon>Arthropoda</taxon>
        <taxon>Hexapoda</taxon>
        <taxon>Insecta</taxon>
        <taxon>Pterygota</taxon>
        <taxon>Neoptera</taxon>
        <taxon>Polyneoptera</taxon>
        <taxon>Dictyoptera</taxon>
        <taxon>Blattodea</taxon>
        <taxon>Blaberoidea</taxon>
        <taxon>Blaberidae</taxon>
        <taxon>Diplopterinae</taxon>
        <taxon>Diploptera</taxon>
    </lineage>
</organism>
<proteinExistence type="predicted"/>
<name>A0AAD7Z5X9_DIPPU</name>
<dbReference type="AlphaFoldDB" id="A0AAD7Z5X9"/>
<dbReference type="Proteomes" id="UP001233999">
    <property type="component" value="Unassembled WGS sequence"/>
</dbReference>
<sequence length="60" mass="6637">MQVIFSSQLEVMEQQAAMDTLLSRAEIPIIDLSHMDCAVTAYILQTAQLRSNSLYSADCA</sequence>
<dbReference type="EMBL" id="JASPKZ010010283">
    <property type="protein sequence ID" value="KAJ9574503.1"/>
    <property type="molecule type" value="Genomic_DNA"/>
</dbReference>
<keyword evidence="2" id="KW-1185">Reference proteome</keyword>
<gene>
    <name evidence="1" type="ORF">L9F63_008327</name>
</gene>